<comment type="caution">
    <text evidence="2">The sequence shown here is derived from an EMBL/GenBank/DDBJ whole genome shotgun (WGS) entry which is preliminary data.</text>
</comment>
<name>A0A0F9CAB2_9ZZZZ</name>
<sequence>MSVIQEQVTQTQANTGITGSGVLAGATWVVEVAPILQIVATAAVIIVTLVAGWYKIECIREIRRKRRDDV</sequence>
<organism evidence="2">
    <name type="scientific">marine sediment metagenome</name>
    <dbReference type="NCBI Taxonomy" id="412755"/>
    <lineage>
        <taxon>unclassified sequences</taxon>
        <taxon>metagenomes</taxon>
        <taxon>ecological metagenomes</taxon>
    </lineage>
</organism>
<protein>
    <recommendedName>
        <fullName evidence="3">Holin</fullName>
    </recommendedName>
</protein>
<dbReference type="AlphaFoldDB" id="A0A0F9CAB2"/>
<keyword evidence="1" id="KW-0812">Transmembrane</keyword>
<evidence type="ECO:0000313" key="2">
    <source>
        <dbReference type="EMBL" id="KKL23292.1"/>
    </source>
</evidence>
<keyword evidence="1" id="KW-0472">Membrane</keyword>
<keyword evidence="1" id="KW-1133">Transmembrane helix</keyword>
<feature type="transmembrane region" description="Helical" evidence="1">
    <location>
        <begin position="35"/>
        <end position="56"/>
    </location>
</feature>
<dbReference type="EMBL" id="LAZR01037027">
    <property type="protein sequence ID" value="KKL23292.1"/>
    <property type="molecule type" value="Genomic_DNA"/>
</dbReference>
<evidence type="ECO:0008006" key="3">
    <source>
        <dbReference type="Google" id="ProtNLM"/>
    </source>
</evidence>
<gene>
    <name evidence="2" type="ORF">LCGC14_2426910</name>
</gene>
<reference evidence="2" key="1">
    <citation type="journal article" date="2015" name="Nature">
        <title>Complex archaea that bridge the gap between prokaryotes and eukaryotes.</title>
        <authorList>
            <person name="Spang A."/>
            <person name="Saw J.H."/>
            <person name="Jorgensen S.L."/>
            <person name="Zaremba-Niedzwiedzka K."/>
            <person name="Martijn J."/>
            <person name="Lind A.E."/>
            <person name="van Eijk R."/>
            <person name="Schleper C."/>
            <person name="Guy L."/>
            <person name="Ettema T.J."/>
        </authorList>
    </citation>
    <scope>NUCLEOTIDE SEQUENCE</scope>
</reference>
<accession>A0A0F9CAB2</accession>
<evidence type="ECO:0000256" key="1">
    <source>
        <dbReference type="SAM" id="Phobius"/>
    </source>
</evidence>
<proteinExistence type="predicted"/>